<evidence type="ECO:0000313" key="3">
    <source>
        <dbReference type="Proteomes" id="UP001372338"/>
    </source>
</evidence>
<accession>A0AAN9HP79</accession>
<keyword evidence="1" id="KW-0812">Transmembrane</keyword>
<keyword evidence="1" id="KW-1133">Transmembrane helix</keyword>
<keyword evidence="1" id="KW-0472">Membrane</keyword>
<dbReference type="EMBL" id="JAYWIO010000008">
    <property type="protein sequence ID" value="KAK7243182.1"/>
    <property type="molecule type" value="Genomic_DNA"/>
</dbReference>
<dbReference type="AlphaFoldDB" id="A0AAN9HP79"/>
<name>A0AAN9HP79_CROPI</name>
<evidence type="ECO:0000313" key="2">
    <source>
        <dbReference type="EMBL" id="KAK7243182.1"/>
    </source>
</evidence>
<evidence type="ECO:0000256" key="1">
    <source>
        <dbReference type="SAM" id="Phobius"/>
    </source>
</evidence>
<keyword evidence="3" id="KW-1185">Reference proteome</keyword>
<organism evidence="2 3">
    <name type="scientific">Crotalaria pallida</name>
    <name type="common">Smooth rattlebox</name>
    <name type="synonym">Crotalaria striata</name>
    <dbReference type="NCBI Taxonomy" id="3830"/>
    <lineage>
        <taxon>Eukaryota</taxon>
        <taxon>Viridiplantae</taxon>
        <taxon>Streptophyta</taxon>
        <taxon>Embryophyta</taxon>
        <taxon>Tracheophyta</taxon>
        <taxon>Spermatophyta</taxon>
        <taxon>Magnoliopsida</taxon>
        <taxon>eudicotyledons</taxon>
        <taxon>Gunneridae</taxon>
        <taxon>Pentapetalae</taxon>
        <taxon>rosids</taxon>
        <taxon>fabids</taxon>
        <taxon>Fabales</taxon>
        <taxon>Fabaceae</taxon>
        <taxon>Papilionoideae</taxon>
        <taxon>50 kb inversion clade</taxon>
        <taxon>genistoids sensu lato</taxon>
        <taxon>core genistoids</taxon>
        <taxon>Crotalarieae</taxon>
        <taxon>Crotalaria</taxon>
    </lineage>
</organism>
<reference evidence="2 3" key="1">
    <citation type="submission" date="2024-01" db="EMBL/GenBank/DDBJ databases">
        <title>The genomes of 5 underutilized Papilionoideae crops provide insights into root nodulation and disease resistanc.</title>
        <authorList>
            <person name="Yuan L."/>
        </authorList>
    </citation>
    <scope>NUCLEOTIDE SEQUENCE [LARGE SCALE GENOMIC DNA]</scope>
    <source>
        <strain evidence="2">ZHUSHIDOU_FW_LH</strain>
        <tissue evidence="2">Leaf</tissue>
    </source>
</reference>
<protein>
    <submittedName>
        <fullName evidence="2">Uncharacterized protein</fullName>
    </submittedName>
</protein>
<feature type="transmembrane region" description="Helical" evidence="1">
    <location>
        <begin position="47"/>
        <end position="64"/>
    </location>
</feature>
<comment type="caution">
    <text evidence="2">The sequence shown here is derived from an EMBL/GenBank/DDBJ whole genome shotgun (WGS) entry which is preliminary data.</text>
</comment>
<dbReference type="Proteomes" id="UP001372338">
    <property type="component" value="Unassembled WGS sequence"/>
</dbReference>
<proteinExistence type="predicted"/>
<gene>
    <name evidence="2" type="ORF">RIF29_37971</name>
</gene>
<sequence length="72" mass="8450">MEGDFHAKPDTNIMLGNWYCEFPFLIVPKIPFFFSFFLYISHTLTPPPLSFLLFLLIIRFHSYLTTSPPSSF</sequence>